<feature type="region of interest" description="Disordered" evidence="12">
    <location>
        <begin position="596"/>
        <end position="617"/>
    </location>
</feature>
<dbReference type="PROSITE" id="PS50262">
    <property type="entry name" value="G_PROTEIN_RECEP_F1_2"/>
    <property type="match status" value="1"/>
</dbReference>
<feature type="transmembrane region" description="Helical" evidence="13">
    <location>
        <begin position="92"/>
        <end position="116"/>
    </location>
</feature>
<evidence type="ECO:0000256" key="5">
    <source>
        <dbReference type="ARBA" id="ARBA00022692"/>
    </source>
</evidence>
<feature type="repeat" description="ANK" evidence="10">
    <location>
        <begin position="354"/>
        <end position="386"/>
    </location>
</feature>
<sequence length="1313" mass="154420">NRQLHVILNLLVFHSCLCQFIFGLVMLGVACYMYYSDMHKLTYPTPLCAFRGYFGYSTAASQYWSCLIQAIYRYMCVVYNNKRQHKSYMLQIYFIIVQWIYCILFPLPLLLIPNTITYNSSNQMCQVAIFYNLPMMYIATCVYLIPCGSISIIYYRLVRYVNQIAQQQHQHQSTNISLFQARRQLGLLKRVILLCVSTDENMTDACQWEQIISRRLPRLKTVILHINVLSRFASNDHFLLHKEEKRQEGFGRGLHGMTVISFISIVVFLSPLRSFKFKGISTHSTSKIYSYLSKILFFVLIVMLLPLPSNNDDNDSNIIDLLYHLCKENDIEKVRNILPFIGNINIINKIQNSTGSTCLHVACYYGHRYMVQILLEYGAVHSIRNLRHNLTPYEETYIDDIKQLFVEQRKSFSNNDYDYIEWSMVGDDLLGKRREFRQAIDLYKTYDNHHVVSKLLAEVIHYYLNEYLINQSLCYRGMKITQNDLDQYQLNQHILNRSFLSTSIDRRVAEMFAGEGQQSKMRYTPGEHCALQYSCLCQYLIKQNSTAINIQSLSTRPDEKEILIIPFTVFKVMTIKRNHLYDTTASISIEIELEECEDPNDNKNESESSETSRTSSFSSSVDDIKDVEEYQNFKQRKRLHYGIIGFLVLAILLALSFTFLYIFVIKKQTTNMATSTPEKDNDVDYQLPLGCPNILNRSSWNASLYTSRDNLTTLLVTHIVVHQLEDLNSTMNQQDCIKKIKELQGEHMTPLGWSDIGYNFILCNDNDDDQQQIYTGRGWKHIAAHCKGYNSRSLGIGIMGNYTDIKSLNAFKSLIQCGIIKNNIVKNFTLVGHKHTTDIYEYYLKYFRNVIDLQYSNQASSTQKKQDKDSTRKEQDKDSFFTKQFDNWDHFEQDFKSWCNNYYQPVNIKRSSMKYNEKTMKDLFDRFRYENVKYIQHDKEINKLIFMKNNNLAHTHPKDEKIYKNYSFIRNKELEENSQAYDLCKTLITANASTYNNRKLIDEKFNIILTRKDINNLKQKIKFNLVGNQSDPELLQTWVDQILNDNPSNSVQIKVNENRNLECLCIQTSQMKAWFEKYPNIVHIDSTVKVNIENYQLYICLVQNANLKGVPFAYCLMISGIKDNLEFFYSTMGKYNDLTQTQVVMVDKDLTNVDVLQHYFNKARILLCVFHVLKYLKNQIHVLKIPLTNRMNIMKNIRRLLYANDQMWAIYLKEIKINLEGTDFYEYFEKNCLSCCEMWQTKNRKNLFNFDTDTNNHLERFNRKRKDHISFKMHISECVTKLILLVEDLKAEEMNLNINLKQKIYSSEDSILL</sequence>
<keyword evidence="17" id="KW-1185">Reference proteome</keyword>
<dbReference type="PROSITE" id="PS50297">
    <property type="entry name" value="ANK_REP_REGION"/>
    <property type="match status" value="1"/>
</dbReference>
<comment type="subcellular location">
    <subcellularLocation>
        <location evidence="1">Membrane</location>
    </subcellularLocation>
</comment>
<comment type="catalytic activity">
    <reaction evidence="9 11">
        <text>L-arginyl-[protein] + NAD(+) = N(omega)-(ADP-D-ribosyl)-L-arginyl-[protein] + nicotinamide + H(+)</text>
        <dbReference type="Rhea" id="RHEA:19149"/>
        <dbReference type="Rhea" id="RHEA-COMP:10532"/>
        <dbReference type="Rhea" id="RHEA-COMP:15087"/>
        <dbReference type="ChEBI" id="CHEBI:15378"/>
        <dbReference type="ChEBI" id="CHEBI:17154"/>
        <dbReference type="ChEBI" id="CHEBI:29965"/>
        <dbReference type="ChEBI" id="CHEBI:57540"/>
        <dbReference type="ChEBI" id="CHEBI:142554"/>
        <dbReference type="EC" id="2.4.2.31"/>
    </reaction>
</comment>
<proteinExistence type="inferred from homology"/>
<feature type="transmembrane region" description="Helical" evidence="13">
    <location>
        <begin position="136"/>
        <end position="157"/>
    </location>
</feature>
<dbReference type="InterPro" id="IPR002502">
    <property type="entry name" value="Amidase_domain"/>
</dbReference>
<dbReference type="SUPFAM" id="SSF55846">
    <property type="entry name" value="N-acetylmuramoyl-L-alanine amidase-like"/>
    <property type="match status" value="1"/>
</dbReference>
<evidence type="ECO:0000256" key="12">
    <source>
        <dbReference type="SAM" id="MobiDB-lite"/>
    </source>
</evidence>
<dbReference type="Gene3D" id="3.40.80.10">
    <property type="entry name" value="Peptidoglycan recognition protein-like"/>
    <property type="match status" value="1"/>
</dbReference>
<evidence type="ECO:0000256" key="8">
    <source>
        <dbReference type="ARBA" id="ARBA00023136"/>
    </source>
</evidence>
<feature type="transmembrane region" description="Helical" evidence="13">
    <location>
        <begin position="288"/>
        <end position="307"/>
    </location>
</feature>
<keyword evidence="11" id="KW-0520">NAD</keyword>
<protein>
    <recommendedName>
        <fullName evidence="11">NAD(P)(+)--arginine ADP-ribosyltransferase</fullName>
        <ecNumber evidence="11">2.4.2.31</ecNumber>
    </recommendedName>
    <alternativeName>
        <fullName evidence="11">Mono(ADP-ribosyl)transferase</fullName>
    </alternativeName>
</protein>
<dbReference type="Proteomes" id="UP000681722">
    <property type="component" value="Unassembled WGS sequence"/>
</dbReference>
<dbReference type="Gene3D" id="3.90.176.10">
    <property type="entry name" value="Toxin ADP-ribosyltransferase, Chain A, domain 1"/>
    <property type="match status" value="1"/>
</dbReference>
<keyword evidence="5 13" id="KW-0812">Transmembrane</keyword>
<keyword evidence="11" id="KW-0521">NADP</keyword>
<dbReference type="GO" id="GO:0106274">
    <property type="term" value="F:NAD+-protein-arginine ADP-ribosyltransferase activity"/>
    <property type="evidence" value="ECO:0007669"/>
    <property type="project" value="UniProtKB-EC"/>
</dbReference>
<dbReference type="SUPFAM" id="SSF81321">
    <property type="entry name" value="Family A G protein-coupled receptor-like"/>
    <property type="match status" value="1"/>
</dbReference>
<dbReference type="CDD" id="cd06583">
    <property type="entry name" value="PGRP"/>
    <property type="match status" value="1"/>
</dbReference>
<dbReference type="OrthoDB" id="10001926at2759"/>
<comment type="similarity">
    <text evidence="2 11">Belongs to the Arg-specific ADP-ribosyltransferase family.</text>
</comment>
<dbReference type="Pfam" id="PF01129">
    <property type="entry name" value="ART"/>
    <property type="match status" value="1"/>
</dbReference>
<dbReference type="InterPro" id="IPR002110">
    <property type="entry name" value="Ankyrin_rpt"/>
</dbReference>
<dbReference type="InterPro" id="IPR017452">
    <property type="entry name" value="GPCR_Rhodpsn_7TM"/>
</dbReference>
<reference evidence="15" key="1">
    <citation type="submission" date="2021-02" db="EMBL/GenBank/DDBJ databases">
        <authorList>
            <person name="Nowell W R."/>
        </authorList>
    </citation>
    <scope>NUCLEOTIDE SEQUENCE</scope>
</reference>
<evidence type="ECO:0000256" key="7">
    <source>
        <dbReference type="ARBA" id="ARBA00022989"/>
    </source>
</evidence>
<dbReference type="PROSITE" id="PS50088">
    <property type="entry name" value="ANK_REPEAT"/>
    <property type="match status" value="1"/>
</dbReference>
<dbReference type="InterPro" id="IPR048324">
    <property type="entry name" value="ZSWIM1-3_RNaseH-like"/>
</dbReference>
<dbReference type="EMBL" id="CAJNOQ010003594">
    <property type="protein sequence ID" value="CAF1020207.1"/>
    <property type="molecule type" value="Genomic_DNA"/>
</dbReference>
<evidence type="ECO:0000256" key="10">
    <source>
        <dbReference type="PROSITE-ProRule" id="PRU00023"/>
    </source>
</evidence>
<dbReference type="InterPro" id="IPR052579">
    <property type="entry name" value="Zinc_finger_SWIM"/>
</dbReference>
<keyword evidence="6" id="KW-0548">Nucleotidyltransferase</keyword>
<evidence type="ECO:0000256" key="11">
    <source>
        <dbReference type="RuleBase" id="RU361228"/>
    </source>
</evidence>
<evidence type="ECO:0000256" key="1">
    <source>
        <dbReference type="ARBA" id="ARBA00004370"/>
    </source>
</evidence>
<dbReference type="PANTHER" id="PTHR31569">
    <property type="entry name" value="SWIM-TYPE DOMAIN-CONTAINING PROTEIN"/>
    <property type="match status" value="1"/>
</dbReference>
<dbReference type="SUPFAM" id="SSF48403">
    <property type="entry name" value="Ankyrin repeat"/>
    <property type="match status" value="1"/>
</dbReference>
<evidence type="ECO:0000256" key="6">
    <source>
        <dbReference type="ARBA" id="ARBA00022695"/>
    </source>
</evidence>
<name>A0A814IDC5_9BILA</name>
<comment type="caution">
    <text evidence="15">The sequence shown here is derived from an EMBL/GenBank/DDBJ whole genome shotgun (WGS) entry which is preliminary data.</text>
</comment>
<evidence type="ECO:0000256" key="4">
    <source>
        <dbReference type="ARBA" id="ARBA00022679"/>
    </source>
</evidence>
<dbReference type="GO" id="GO:0008745">
    <property type="term" value="F:N-acetylmuramoyl-L-alanine amidase activity"/>
    <property type="evidence" value="ECO:0007669"/>
    <property type="project" value="InterPro"/>
</dbReference>
<evidence type="ECO:0000256" key="13">
    <source>
        <dbReference type="SAM" id="Phobius"/>
    </source>
</evidence>
<dbReference type="Pfam" id="PF01510">
    <property type="entry name" value="Amidase_2"/>
    <property type="match status" value="1"/>
</dbReference>
<dbReference type="SMART" id="SM00248">
    <property type="entry name" value="ANK"/>
    <property type="match status" value="2"/>
</dbReference>
<feature type="non-terminal residue" evidence="15">
    <location>
        <position position="1"/>
    </location>
</feature>
<evidence type="ECO:0000313" key="17">
    <source>
        <dbReference type="Proteomes" id="UP000663829"/>
    </source>
</evidence>
<evidence type="ECO:0000256" key="9">
    <source>
        <dbReference type="ARBA" id="ARBA00047597"/>
    </source>
</evidence>
<feature type="transmembrane region" description="Helical" evidence="13">
    <location>
        <begin position="7"/>
        <end position="35"/>
    </location>
</feature>
<dbReference type="SUPFAM" id="SSF56399">
    <property type="entry name" value="ADP-ribosylation"/>
    <property type="match status" value="1"/>
</dbReference>
<keyword evidence="8 13" id="KW-0472">Membrane</keyword>
<dbReference type="PANTHER" id="PTHR31569:SF4">
    <property type="entry name" value="SWIM-TYPE DOMAIN-CONTAINING PROTEIN"/>
    <property type="match status" value="1"/>
</dbReference>
<dbReference type="EC" id="2.4.2.31" evidence="11"/>
<evidence type="ECO:0000259" key="14">
    <source>
        <dbReference type="PROSITE" id="PS50262"/>
    </source>
</evidence>
<dbReference type="CDD" id="cd00637">
    <property type="entry name" value="7tm_classA_rhodopsin-like"/>
    <property type="match status" value="1"/>
</dbReference>
<evidence type="ECO:0000313" key="15">
    <source>
        <dbReference type="EMBL" id="CAF1020207.1"/>
    </source>
</evidence>
<organism evidence="15 17">
    <name type="scientific">Didymodactylos carnosus</name>
    <dbReference type="NCBI Taxonomy" id="1234261"/>
    <lineage>
        <taxon>Eukaryota</taxon>
        <taxon>Metazoa</taxon>
        <taxon>Spiralia</taxon>
        <taxon>Gnathifera</taxon>
        <taxon>Rotifera</taxon>
        <taxon>Eurotatoria</taxon>
        <taxon>Bdelloidea</taxon>
        <taxon>Philodinida</taxon>
        <taxon>Philodinidae</taxon>
        <taxon>Didymodactylos</taxon>
    </lineage>
</organism>
<dbReference type="Pfam" id="PF12796">
    <property type="entry name" value="Ank_2"/>
    <property type="match status" value="1"/>
</dbReference>
<keyword evidence="3 11" id="KW-0328">Glycosyltransferase</keyword>
<dbReference type="SMART" id="SM00701">
    <property type="entry name" value="PGRP"/>
    <property type="match status" value="1"/>
</dbReference>
<dbReference type="InterPro" id="IPR000768">
    <property type="entry name" value="ART"/>
</dbReference>
<dbReference type="GO" id="GO:0016020">
    <property type="term" value="C:membrane"/>
    <property type="evidence" value="ECO:0007669"/>
    <property type="project" value="UniProtKB-SubCell"/>
</dbReference>
<keyword evidence="10" id="KW-0040">ANK repeat</keyword>
<evidence type="ECO:0000256" key="2">
    <source>
        <dbReference type="ARBA" id="ARBA00009558"/>
    </source>
</evidence>
<dbReference type="InterPro" id="IPR006619">
    <property type="entry name" value="PGRP_domain_met/bac"/>
</dbReference>
<feature type="transmembrane region" description="Helical" evidence="13">
    <location>
        <begin position="641"/>
        <end position="664"/>
    </location>
</feature>
<dbReference type="Proteomes" id="UP000663829">
    <property type="component" value="Unassembled WGS sequence"/>
</dbReference>
<dbReference type="InterPro" id="IPR036770">
    <property type="entry name" value="Ankyrin_rpt-contain_sf"/>
</dbReference>
<evidence type="ECO:0000313" key="16">
    <source>
        <dbReference type="EMBL" id="CAF3791610.1"/>
    </source>
</evidence>
<feature type="transmembrane region" description="Helical" evidence="13">
    <location>
        <begin position="249"/>
        <end position="268"/>
    </location>
</feature>
<keyword evidence="7 13" id="KW-1133">Transmembrane helix</keyword>
<gene>
    <name evidence="15" type="ORF">GPM918_LOCUS14737</name>
    <name evidence="16" type="ORF">SRO942_LOCUS14737</name>
</gene>
<dbReference type="Pfam" id="PF21056">
    <property type="entry name" value="ZSWIM1-3_RNaseH-like"/>
    <property type="match status" value="1"/>
</dbReference>
<dbReference type="InterPro" id="IPR036505">
    <property type="entry name" value="Amidase/PGRP_sf"/>
</dbReference>
<dbReference type="GO" id="GO:0008270">
    <property type="term" value="F:zinc ion binding"/>
    <property type="evidence" value="ECO:0007669"/>
    <property type="project" value="InterPro"/>
</dbReference>
<dbReference type="GO" id="GO:0009253">
    <property type="term" value="P:peptidoglycan catabolic process"/>
    <property type="evidence" value="ECO:0007669"/>
    <property type="project" value="InterPro"/>
</dbReference>
<accession>A0A814IDC5</accession>
<evidence type="ECO:0000256" key="3">
    <source>
        <dbReference type="ARBA" id="ARBA00022676"/>
    </source>
</evidence>
<feature type="domain" description="G-protein coupled receptors family 1 profile" evidence="14">
    <location>
        <begin position="1"/>
        <end position="195"/>
    </location>
</feature>
<dbReference type="Gene3D" id="1.20.1070.10">
    <property type="entry name" value="Rhodopsin 7-helix transmembrane proteins"/>
    <property type="match status" value="1"/>
</dbReference>
<dbReference type="GO" id="GO:0016779">
    <property type="term" value="F:nucleotidyltransferase activity"/>
    <property type="evidence" value="ECO:0007669"/>
    <property type="project" value="UniProtKB-KW"/>
</dbReference>
<keyword evidence="4 11" id="KW-0808">Transferase</keyword>
<dbReference type="Gene3D" id="1.25.40.20">
    <property type="entry name" value="Ankyrin repeat-containing domain"/>
    <property type="match status" value="1"/>
</dbReference>
<dbReference type="EMBL" id="CAJOBC010003594">
    <property type="protein sequence ID" value="CAF3791610.1"/>
    <property type="molecule type" value="Genomic_DNA"/>
</dbReference>